<dbReference type="Pfam" id="PF02885">
    <property type="entry name" value="Glycos_trans_3N"/>
    <property type="match status" value="1"/>
</dbReference>
<dbReference type="InterPro" id="IPR005940">
    <property type="entry name" value="Anthranilate_Pribosyl_Tfrase"/>
</dbReference>
<dbReference type="SUPFAM" id="SSF47648">
    <property type="entry name" value="Nucleoside phosphorylase/phosphoribosyltransferase N-terminal domain"/>
    <property type="match status" value="1"/>
</dbReference>
<dbReference type="AlphaFoldDB" id="A0A8H7BHW4"/>
<feature type="domain" description="Glycosyl transferase family 3 N-terminal" evidence="11">
    <location>
        <begin position="3"/>
        <end position="67"/>
    </location>
</feature>
<dbReference type="SUPFAM" id="SSF52418">
    <property type="entry name" value="Nucleoside phosphorylase/phosphoribosyltransferase catalytic domain"/>
    <property type="match status" value="1"/>
</dbReference>
<keyword evidence="3" id="KW-0028">Amino-acid biosynthesis</keyword>
<dbReference type="InterPro" id="IPR000312">
    <property type="entry name" value="Glycosyl_Trfase_fam3"/>
</dbReference>
<dbReference type="Pfam" id="PF00591">
    <property type="entry name" value="Glycos_transf_3"/>
    <property type="match status" value="1"/>
</dbReference>
<keyword evidence="7" id="KW-0057">Aromatic amino acid biosynthesis</keyword>
<dbReference type="Gene3D" id="1.20.970.10">
    <property type="entry name" value="Transferase, Pyrimidine Nucleoside Phosphorylase, Chain C"/>
    <property type="match status" value="1"/>
</dbReference>
<dbReference type="GO" id="GO:0005829">
    <property type="term" value="C:cytosol"/>
    <property type="evidence" value="ECO:0007669"/>
    <property type="project" value="TreeGrafter"/>
</dbReference>
<dbReference type="OrthoDB" id="427800at2759"/>
<dbReference type="GO" id="GO:0004048">
    <property type="term" value="F:anthranilate phosphoribosyltransferase activity"/>
    <property type="evidence" value="ECO:0007669"/>
    <property type="project" value="UniProtKB-EC"/>
</dbReference>
<keyword evidence="5 12" id="KW-0808">Transferase</keyword>
<dbReference type="InterPro" id="IPR035902">
    <property type="entry name" value="Nuc_phospho_transferase"/>
</dbReference>
<evidence type="ECO:0000256" key="2">
    <source>
        <dbReference type="ARBA" id="ARBA00011948"/>
    </source>
</evidence>
<evidence type="ECO:0000313" key="13">
    <source>
        <dbReference type="Proteomes" id="UP000605846"/>
    </source>
</evidence>
<keyword evidence="6" id="KW-0822">Tryptophan biosynthesis</keyword>
<dbReference type="FunFam" id="3.40.1030.10:FF:000002">
    <property type="entry name" value="Anthranilate phosphoribosyltransferase"/>
    <property type="match status" value="1"/>
</dbReference>
<keyword evidence="13" id="KW-1185">Reference proteome</keyword>
<proteinExistence type="inferred from homology"/>
<evidence type="ECO:0000256" key="7">
    <source>
        <dbReference type="ARBA" id="ARBA00023141"/>
    </source>
</evidence>
<evidence type="ECO:0000256" key="8">
    <source>
        <dbReference type="ARBA" id="ARBA00061500"/>
    </source>
</evidence>
<evidence type="ECO:0000256" key="1">
    <source>
        <dbReference type="ARBA" id="ARBA00004907"/>
    </source>
</evidence>
<evidence type="ECO:0000256" key="3">
    <source>
        <dbReference type="ARBA" id="ARBA00022605"/>
    </source>
</evidence>
<comment type="similarity">
    <text evidence="8">Belongs to the anthranilate phosphoribosyltransferase family.</text>
</comment>
<comment type="pathway">
    <text evidence="1">Amino-acid biosynthesis; L-tryptophan biosynthesis; L-tryptophan from chorismate: step 2/5.</text>
</comment>
<sequence>MRSILKTLVHNPEEFTPEQAEHAINEIMRGEATQSQISAFLVALRLQHLDADPAIVAACAIAMRSHARIISYDKYEHIQGKVVDIVGTGGDGHDTFNVSTTASVVAAGSGAKVAKHGNRAASSKSGSADLMEAHGCHIHQVQPDQVSGIIDRTNFCFLFSQTYHPAMRHVAALRKEIGIPTVFNLLGPMSNPARPARMVVGVHSPHIGSLMANALKLTGVQEALVVCGAEKLDEISPAGETHYWRVHGSGEITTGVLHPTRDFGLPTHPLKEVKGGDCHDNALTLQKLLEGKLPENDPILDFVLLNASALLVVAGIAADFREGVAKARESIQNGNAKRALEAFRNETLLVHN</sequence>
<keyword evidence="4 12" id="KW-0328">Glycosyltransferase</keyword>
<evidence type="ECO:0000256" key="4">
    <source>
        <dbReference type="ARBA" id="ARBA00022676"/>
    </source>
</evidence>
<gene>
    <name evidence="12" type="primary">TRP4</name>
    <name evidence="12" type="ORF">EC973_002833</name>
</gene>
<evidence type="ECO:0000313" key="12">
    <source>
        <dbReference type="EMBL" id="KAF7722707.1"/>
    </source>
</evidence>
<dbReference type="GO" id="GO:0000162">
    <property type="term" value="P:L-tryptophan biosynthetic process"/>
    <property type="evidence" value="ECO:0007669"/>
    <property type="project" value="UniProtKB-KW"/>
</dbReference>
<dbReference type="Proteomes" id="UP000605846">
    <property type="component" value="Unassembled WGS sequence"/>
</dbReference>
<evidence type="ECO:0000256" key="5">
    <source>
        <dbReference type="ARBA" id="ARBA00022679"/>
    </source>
</evidence>
<dbReference type="PANTHER" id="PTHR43285:SF2">
    <property type="entry name" value="ANTHRANILATE PHOSPHORIBOSYLTRANSFERASE"/>
    <property type="match status" value="1"/>
</dbReference>
<reference evidence="12" key="1">
    <citation type="submission" date="2020-01" db="EMBL/GenBank/DDBJ databases">
        <title>Genome Sequencing of Three Apophysomyces-Like Fungal Strains Confirms a Novel Fungal Genus in the Mucoromycota with divergent Burkholderia-like Endosymbiotic Bacteria.</title>
        <authorList>
            <person name="Stajich J.E."/>
            <person name="Macias A.M."/>
            <person name="Carter-House D."/>
            <person name="Lovett B."/>
            <person name="Kasson L.R."/>
            <person name="Berry K."/>
            <person name="Grigoriev I."/>
            <person name="Chang Y."/>
            <person name="Spatafora J."/>
            <person name="Kasson M.T."/>
        </authorList>
    </citation>
    <scope>NUCLEOTIDE SEQUENCE</scope>
    <source>
        <strain evidence="12">NRRL A-21654</strain>
    </source>
</reference>
<dbReference type="Gene3D" id="3.40.1030.10">
    <property type="entry name" value="Nucleoside phosphorylase/phosphoribosyltransferase catalytic domain"/>
    <property type="match status" value="1"/>
</dbReference>
<dbReference type="EC" id="2.4.2.18" evidence="2"/>
<dbReference type="PANTHER" id="PTHR43285">
    <property type="entry name" value="ANTHRANILATE PHOSPHORIBOSYLTRANSFERASE"/>
    <property type="match status" value="1"/>
</dbReference>
<evidence type="ECO:0000256" key="6">
    <source>
        <dbReference type="ARBA" id="ARBA00022822"/>
    </source>
</evidence>
<protein>
    <recommendedName>
        <fullName evidence="9">Anthranilate phosphoribosyltransferase</fullName>
        <ecNumber evidence="2">2.4.2.18</ecNumber>
    </recommendedName>
</protein>
<dbReference type="InterPro" id="IPR017459">
    <property type="entry name" value="Glycosyl_Trfase_fam3_N_dom"/>
</dbReference>
<dbReference type="EMBL" id="JABAYA010000181">
    <property type="protein sequence ID" value="KAF7722707.1"/>
    <property type="molecule type" value="Genomic_DNA"/>
</dbReference>
<comment type="caution">
    <text evidence="12">The sequence shown here is derived from an EMBL/GenBank/DDBJ whole genome shotgun (WGS) entry which is preliminary data.</text>
</comment>
<dbReference type="NCBIfam" id="TIGR01245">
    <property type="entry name" value="trpD"/>
    <property type="match status" value="1"/>
</dbReference>
<evidence type="ECO:0000256" key="9">
    <source>
        <dbReference type="ARBA" id="ARBA00071401"/>
    </source>
</evidence>
<dbReference type="HAMAP" id="MF_00211">
    <property type="entry name" value="TrpD"/>
    <property type="match status" value="1"/>
</dbReference>
<organism evidence="12 13">
    <name type="scientific">Apophysomyces ossiformis</name>
    <dbReference type="NCBI Taxonomy" id="679940"/>
    <lineage>
        <taxon>Eukaryota</taxon>
        <taxon>Fungi</taxon>
        <taxon>Fungi incertae sedis</taxon>
        <taxon>Mucoromycota</taxon>
        <taxon>Mucoromycotina</taxon>
        <taxon>Mucoromycetes</taxon>
        <taxon>Mucorales</taxon>
        <taxon>Mucorineae</taxon>
        <taxon>Mucoraceae</taxon>
        <taxon>Apophysomyces</taxon>
    </lineage>
</organism>
<evidence type="ECO:0000259" key="11">
    <source>
        <dbReference type="Pfam" id="PF02885"/>
    </source>
</evidence>
<evidence type="ECO:0000259" key="10">
    <source>
        <dbReference type="Pfam" id="PF00591"/>
    </source>
</evidence>
<accession>A0A8H7BHW4</accession>
<dbReference type="InterPro" id="IPR036320">
    <property type="entry name" value="Glycosyl_Trfase_fam3_N_dom_sf"/>
</dbReference>
<name>A0A8H7BHW4_9FUNG</name>
<feature type="domain" description="Glycosyl transferase family 3" evidence="10">
    <location>
        <begin position="80"/>
        <end position="336"/>
    </location>
</feature>